<dbReference type="Proteomes" id="UP000015101">
    <property type="component" value="Unassembled WGS sequence"/>
</dbReference>
<dbReference type="GeneID" id="20202154"/>
<dbReference type="CTD" id="20202154"/>
<dbReference type="RefSeq" id="XP_009011918.1">
    <property type="nucleotide sequence ID" value="XM_009013670.1"/>
</dbReference>
<evidence type="ECO:0000313" key="4">
    <source>
        <dbReference type="Proteomes" id="UP000015101"/>
    </source>
</evidence>
<evidence type="ECO:0000313" key="3">
    <source>
        <dbReference type="EnsemblMetazoa" id="HelroP167963"/>
    </source>
</evidence>
<dbReference type="EMBL" id="KB095905">
    <property type="protein sequence ID" value="ESO10104.1"/>
    <property type="molecule type" value="Genomic_DNA"/>
</dbReference>
<reference evidence="3" key="3">
    <citation type="submission" date="2015-06" db="UniProtKB">
        <authorList>
            <consortium name="EnsemblMetazoa"/>
        </authorList>
    </citation>
    <scope>IDENTIFICATION</scope>
</reference>
<dbReference type="InParanoid" id="T1F004"/>
<organism evidence="3 4">
    <name type="scientific">Helobdella robusta</name>
    <name type="common">Californian leech</name>
    <dbReference type="NCBI Taxonomy" id="6412"/>
    <lineage>
        <taxon>Eukaryota</taxon>
        <taxon>Metazoa</taxon>
        <taxon>Spiralia</taxon>
        <taxon>Lophotrochozoa</taxon>
        <taxon>Annelida</taxon>
        <taxon>Clitellata</taxon>
        <taxon>Hirudinea</taxon>
        <taxon>Rhynchobdellida</taxon>
        <taxon>Glossiphoniidae</taxon>
        <taxon>Helobdella</taxon>
    </lineage>
</organism>
<evidence type="ECO:0000313" key="2">
    <source>
        <dbReference type="EMBL" id="ESO10104.1"/>
    </source>
</evidence>
<feature type="region of interest" description="Disordered" evidence="1">
    <location>
        <begin position="77"/>
        <end position="100"/>
    </location>
</feature>
<sequence>MTDGMGTGASQQLPTLRGSLESGKSAIVDAVESRKSQTDHDHGKKYVGIYRKKNNRHARLSCSGKNGKCYLSCDSDCKSKDSSCSSKNKSSTSCDASSATSYDLTKLIESLGKPLFLKFKQKEADCDTDGTTEEKSSI</sequence>
<reference evidence="2 4" key="2">
    <citation type="journal article" date="2013" name="Nature">
        <title>Insights into bilaterian evolution from three spiralian genomes.</title>
        <authorList>
            <person name="Simakov O."/>
            <person name="Marletaz F."/>
            <person name="Cho S.J."/>
            <person name="Edsinger-Gonzales E."/>
            <person name="Havlak P."/>
            <person name="Hellsten U."/>
            <person name="Kuo D.H."/>
            <person name="Larsson T."/>
            <person name="Lv J."/>
            <person name="Arendt D."/>
            <person name="Savage R."/>
            <person name="Osoegawa K."/>
            <person name="de Jong P."/>
            <person name="Grimwood J."/>
            <person name="Chapman J.A."/>
            <person name="Shapiro H."/>
            <person name="Aerts A."/>
            <person name="Otillar R.P."/>
            <person name="Terry A.Y."/>
            <person name="Boore J.L."/>
            <person name="Grigoriev I.V."/>
            <person name="Lindberg D.R."/>
            <person name="Seaver E.C."/>
            <person name="Weisblat D.A."/>
            <person name="Putnam N.H."/>
            <person name="Rokhsar D.S."/>
        </authorList>
    </citation>
    <scope>NUCLEOTIDE SEQUENCE</scope>
</reference>
<feature type="region of interest" description="Disordered" evidence="1">
    <location>
        <begin position="1"/>
        <end position="21"/>
    </location>
</feature>
<proteinExistence type="predicted"/>
<name>T1F004_HELRO</name>
<dbReference type="AlphaFoldDB" id="T1F004"/>
<keyword evidence="4" id="KW-1185">Reference proteome</keyword>
<dbReference type="HOGENOM" id="CLU_1857427_0_0_1"/>
<evidence type="ECO:0000256" key="1">
    <source>
        <dbReference type="SAM" id="MobiDB-lite"/>
    </source>
</evidence>
<dbReference type="EnsemblMetazoa" id="HelroT167963">
    <property type="protein sequence ID" value="HelroP167963"/>
    <property type="gene ID" value="HelroG167963"/>
</dbReference>
<dbReference type="KEGG" id="hro:HELRODRAFT_167963"/>
<accession>T1F004</accession>
<reference evidence="4" key="1">
    <citation type="submission" date="2012-12" db="EMBL/GenBank/DDBJ databases">
        <authorList>
            <person name="Hellsten U."/>
            <person name="Grimwood J."/>
            <person name="Chapman J.A."/>
            <person name="Shapiro H."/>
            <person name="Aerts A."/>
            <person name="Otillar R.P."/>
            <person name="Terry A.Y."/>
            <person name="Boore J.L."/>
            <person name="Simakov O."/>
            <person name="Marletaz F."/>
            <person name="Cho S.-J."/>
            <person name="Edsinger-Gonzales E."/>
            <person name="Havlak P."/>
            <person name="Kuo D.-H."/>
            <person name="Larsson T."/>
            <person name="Lv J."/>
            <person name="Arendt D."/>
            <person name="Savage R."/>
            <person name="Osoegawa K."/>
            <person name="de Jong P."/>
            <person name="Lindberg D.R."/>
            <person name="Seaver E.C."/>
            <person name="Weisblat D.A."/>
            <person name="Putnam N.H."/>
            <person name="Grigoriev I.V."/>
            <person name="Rokhsar D.S."/>
        </authorList>
    </citation>
    <scope>NUCLEOTIDE SEQUENCE</scope>
</reference>
<dbReference type="EMBL" id="AMQM01002875">
    <property type="status" value="NOT_ANNOTATED_CDS"/>
    <property type="molecule type" value="Genomic_DNA"/>
</dbReference>
<feature type="compositionally biased region" description="Low complexity" evidence="1">
    <location>
        <begin position="82"/>
        <end position="100"/>
    </location>
</feature>
<protein>
    <submittedName>
        <fullName evidence="2 3">Uncharacterized protein</fullName>
    </submittedName>
</protein>
<gene>
    <name evidence="3" type="primary">20202154</name>
    <name evidence="2" type="ORF">HELRODRAFT_167963</name>
</gene>